<gene>
    <name evidence="5 9" type="primary">panB</name>
    <name evidence="9" type="ORF">EYH45_00740</name>
</gene>
<dbReference type="UniPathway" id="UPA00241"/>
<comment type="cofactor">
    <cofactor evidence="5 8">
        <name>Mg(2+)</name>
        <dbReference type="ChEBI" id="CHEBI:18420"/>
    </cofactor>
    <text evidence="5 8">Binds 1 Mg(2+) ion per subunit.</text>
</comment>
<dbReference type="EMBL" id="DQVM01000013">
    <property type="protein sequence ID" value="HIQ29071.1"/>
    <property type="molecule type" value="Genomic_DNA"/>
</dbReference>
<evidence type="ECO:0000256" key="8">
    <source>
        <dbReference type="PIRSR" id="PIRSR000388-3"/>
    </source>
</evidence>
<dbReference type="PIRSF" id="PIRSF000388">
    <property type="entry name" value="Pantoate_hydroxy_MeTrfase"/>
    <property type="match status" value="1"/>
</dbReference>
<dbReference type="SUPFAM" id="SSF51621">
    <property type="entry name" value="Phosphoenolpyruvate/pyruvate domain"/>
    <property type="match status" value="1"/>
</dbReference>
<feature type="binding site" evidence="5 7">
    <location>
        <position position="85"/>
    </location>
    <ligand>
        <name>3-methyl-2-oxobutanoate</name>
        <dbReference type="ChEBI" id="CHEBI:11851"/>
    </ligand>
</feature>
<dbReference type="GO" id="GO:0005737">
    <property type="term" value="C:cytoplasm"/>
    <property type="evidence" value="ECO:0007669"/>
    <property type="project" value="UniProtKB-SubCell"/>
</dbReference>
<dbReference type="Proteomes" id="UP000608579">
    <property type="component" value="Unassembled WGS sequence"/>
</dbReference>
<keyword evidence="5" id="KW-0963">Cytoplasm</keyword>
<dbReference type="NCBIfam" id="TIGR00222">
    <property type="entry name" value="panB"/>
    <property type="match status" value="1"/>
</dbReference>
<evidence type="ECO:0000256" key="1">
    <source>
        <dbReference type="ARBA" id="ARBA00005033"/>
    </source>
</evidence>
<dbReference type="AlphaFoldDB" id="A0A832ZXD7"/>
<name>A0A832ZXD7_CALS0</name>
<protein>
    <recommendedName>
        <fullName evidence="5">3-methyl-2-oxobutanoate hydroxymethyltransferase</fullName>
        <ecNumber evidence="5">2.1.2.11</ecNumber>
    </recommendedName>
    <alternativeName>
        <fullName evidence="5">Ketopantoate hydroxymethyltransferase</fullName>
        <shortName evidence="5">KPHMT</shortName>
    </alternativeName>
</protein>
<accession>A0A832ZXD7</accession>
<organism evidence="9 10">
    <name type="scientific">Caldiarchaeum subterraneum</name>
    <dbReference type="NCBI Taxonomy" id="311458"/>
    <lineage>
        <taxon>Archaea</taxon>
        <taxon>Nitrososphaerota</taxon>
        <taxon>Candidatus Caldarchaeales</taxon>
        <taxon>Candidatus Caldarchaeaceae</taxon>
        <taxon>Candidatus Caldarchaeum</taxon>
    </lineage>
</organism>
<evidence type="ECO:0000256" key="2">
    <source>
        <dbReference type="ARBA" id="ARBA00008676"/>
    </source>
</evidence>
<evidence type="ECO:0000313" key="9">
    <source>
        <dbReference type="EMBL" id="HIQ29071.1"/>
    </source>
</evidence>
<comment type="caution">
    <text evidence="9">The sequence shown here is derived from an EMBL/GenBank/DDBJ whole genome shotgun (WGS) entry which is preliminary data.</text>
</comment>
<dbReference type="InterPro" id="IPR040442">
    <property type="entry name" value="Pyrv_kinase-like_dom_sf"/>
</dbReference>
<feature type="binding site" evidence="5 8">
    <location>
        <position position="117"/>
    </location>
    <ligand>
        <name>Mg(2+)</name>
        <dbReference type="ChEBI" id="CHEBI:18420"/>
    </ligand>
</feature>
<dbReference type="FunFam" id="3.20.20.60:FF:000003">
    <property type="entry name" value="3-methyl-2-oxobutanoate hydroxymethyltransferase"/>
    <property type="match status" value="1"/>
</dbReference>
<comment type="pathway">
    <text evidence="5">Cofactor biosynthesis; coenzyme A biosynthesis.</text>
</comment>
<dbReference type="Gene3D" id="3.20.20.60">
    <property type="entry name" value="Phosphoenolpyruvate-binding domains"/>
    <property type="match status" value="1"/>
</dbReference>
<dbReference type="PANTHER" id="PTHR20881:SF0">
    <property type="entry name" value="3-METHYL-2-OXOBUTANOATE HYDROXYMETHYLTRANSFERASE"/>
    <property type="match status" value="1"/>
</dbReference>
<reference evidence="9" key="1">
    <citation type="journal article" date="2020" name="ISME J.">
        <title>Gammaproteobacteria mediating utilization of methyl-, sulfur- and petroleum organic compounds in deep ocean hydrothermal plumes.</title>
        <authorList>
            <person name="Zhou Z."/>
            <person name="Liu Y."/>
            <person name="Pan J."/>
            <person name="Cron B.R."/>
            <person name="Toner B.M."/>
            <person name="Anantharaman K."/>
            <person name="Breier J.A."/>
            <person name="Dick G.J."/>
            <person name="Li M."/>
        </authorList>
    </citation>
    <scope>NUCLEOTIDE SEQUENCE</scope>
    <source>
        <strain evidence="9">SZUA-1515</strain>
    </source>
</reference>
<dbReference type="GO" id="GO:0032259">
    <property type="term" value="P:methylation"/>
    <property type="evidence" value="ECO:0007669"/>
    <property type="project" value="UniProtKB-KW"/>
</dbReference>
<keyword evidence="5 8" id="KW-0460">Magnesium</keyword>
<sequence length="283" mass="31214">MRNRKSVSDILELKQQGRKIVMVTAYDYAFAKLADEAGVDIILVGDSAAMVMMGYPDTRYITLDEMIVFCKSASRGVSHALVVGDMPFMSYQSSVDEAVRNAGRMVREGMVDAVKLEGGGEYADVIKAIVRAGIPVMAHVGLTPQSAPMQTGYRKKGKTGEEAAKIIEDAKAVEKAGAFSLVVEYTSSEVTKIITEELQIPVIGIGSGRYCDGQVLVMHDILGLYETPPKFAKQYTNLKEITIQALTTYAKEVREGLFPEEKHSFHMKEQEYNKLQQLIGRKT</sequence>
<comment type="pathway">
    <text evidence="1">Cofactor biosynthesis; (R)-pantothenate biosynthesis; (R)-pantoate from 3-methyl-2-oxobutanoate: step 1/2.</text>
</comment>
<comment type="subunit">
    <text evidence="5">Homodecamer; pentamer of dimers.</text>
</comment>
<evidence type="ECO:0000256" key="3">
    <source>
        <dbReference type="ARBA" id="ARBA00022679"/>
    </source>
</evidence>
<dbReference type="InterPro" id="IPR015813">
    <property type="entry name" value="Pyrv/PenolPyrv_kinase-like_dom"/>
</dbReference>
<feature type="binding site" evidence="5 7">
    <location>
        <position position="115"/>
    </location>
    <ligand>
        <name>3-methyl-2-oxobutanoate</name>
        <dbReference type="ChEBI" id="CHEBI:11851"/>
    </ligand>
</feature>
<keyword evidence="4 5" id="KW-0173">Coenzyme A biosynthesis</keyword>
<dbReference type="InterPro" id="IPR003700">
    <property type="entry name" value="Pantoate_hydroxy_MeTrfase"/>
</dbReference>
<dbReference type="PANTHER" id="PTHR20881">
    <property type="entry name" value="3-METHYL-2-OXOBUTANOATE HYDROXYMETHYLTRANSFERASE"/>
    <property type="match status" value="1"/>
</dbReference>
<comment type="subcellular location">
    <subcellularLocation>
        <location evidence="5">Cytoplasm</location>
    </subcellularLocation>
</comment>
<evidence type="ECO:0000313" key="10">
    <source>
        <dbReference type="Proteomes" id="UP000608579"/>
    </source>
</evidence>
<dbReference type="GO" id="GO:0008168">
    <property type="term" value="F:methyltransferase activity"/>
    <property type="evidence" value="ECO:0007669"/>
    <property type="project" value="UniProtKB-KW"/>
</dbReference>
<keyword evidence="5 8" id="KW-0479">Metal-binding</keyword>
<proteinExistence type="inferred from homology"/>
<evidence type="ECO:0000256" key="5">
    <source>
        <dbReference type="HAMAP-Rule" id="MF_00156"/>
    </source>
</evidence>
<dbReference type="GO" id="GO:0003864">
    <property type="term" value="F:3-methyl-2-oxobutanoate hydroxymethyltransferase activity"/>
    <property type="evidence" value="ECO:0007669"/>
    <property type="project" value="UniProtKB-UniRule"/>
</dbReference>
<dbReference type="EC" id="2.1.2.11" evidence="5"/>
<feature type="binding site" evidence="5 8">
    <location>
        <position position="46"/>
    </location>
    <ligand>
        <name>Mg(2+)</name>
        <dbReference type="ChEBI" id="CHEBI:18420"/>
    </ligand>
</feature>
<keyword evidence="9" id="KW-0489">Methyltransferase</keyword>
<comment type="function">
    <text evidence="5">Catalyzes the reversible reaction in which hydroxymethyl group from 5,10-methylenetetrahydrofolate is transferred onto alpha-ketoisovalerate to form ketopantoate.</text>
</comment>
<dbReference type="Pfam" id="PF02548">
    <property type="entry name" value="Pantoate_transf"/>
    <property type="match status" value="1"/>
</dbReference>
<evidence type="ECO:0000256" key="7">
    <source>
        <dbReference type="PIRSR" id="PIRSR000388-2"/>
    </source>
</evidence>
<feature type="binding site" evidence="5 8">
    <location>
        <position position="85"/>
    </location>
    <ligand>
        <name>Mg(2+)</name>
        <dbReference type="ChEBI" id="CHEBI:18420"/>
    </ligand>
</feature>
<dbReference type="GO" id="GO:0000287">
    <property type="term" value="F:magnesium ion binding"/>
    <property type="evidence" value="ECO:0007669"/>
    <property type="project" value="TreeGrafter"/>
</dbReference>
<dbReference type="CDD" id="cd06557">
    <property type="entry name" value="KPHMT-like"/>
    <property type="match status" value="1"/>
</dbReference>
<comment type="similarity">
    <text evidence="2 5">Belongs to the PanB family.</text>
</comment>
<dbReference type="GO" id="GO:0015937">
    <property type="term" value="P:coenzyme A biosynthetic process"/>
    <property type="evidence" value="ECO:0007669"/>
    <property type="project" value="UniProtKB-UniRule"/>
</dbReference>
<evidence type="ECO:0000256" key="6">
    <source>
        <dbReference type="PIRSR" id="PIRSR000388-1"/>
    </source>
</evidence>
<dbReference type="NCBIfam" id="NF001452">
    <property type="entry name" value="PRK00311.1"/>
    <property type="match status" value="1"/>
</dbReference>
<feature type="binding site" evidence="5 7">
    <location>
        <begin position="46"/>
        <end position="47"/>
    </location>
    <ligand>
        <name>3-methyl-2-oxobutanoate</name>
        <dbReference type="ChEBI" id="CHEBI:11851"/>
    </ligand>
</feature>
<comment type="catalytic activity">
    <reaction evidence="5">
        <text>(6R)-5,10-methylene-5,6,7,8-tetrahydrofolate + 3-methyl-2-oxobutanoate + H2O = 2-dehydropantoate + (6S)-5,6,7,8-tetrahydrofolate</text>
        <dbReference type="Rhea" id="RHEA:11824"/>
        <dbReference type="ChEBI" id="CHEBI:11561"/>
        <dbReference type="ChEBI" id="CHEBI:11851"/>
        <dbReference type="ChEBI" id="CHEBI:15377"/>
        <dbReference type="ChEBI" id="CHEBI:15636"/>
        <dbReference type="ChEBI" id="CHEBI:57453"/>
        <dbReference type="EC" id="2.1.2.11"/>
    </reaction>
</comment>
<dbReference type="HAMAP" id="MF_00156">
    <property type="entry name" value="PanB"/>
    <property type="match status" value="1"/>
</dbReference>
<evidence type="ECO:0000256" key="4">
    <source>
        <dbReference type="ARBA" id="ARBA00022993"/>
    </source>
</evidence>
<feature type="active site" description="Proton acceptor" evidence="5 6">
    <location>
        <position position="184"/>
    </location>
</feature>
<keyword evidence="3 5" id="KW-0808">Transferase</keyword>
<dbReference type="GO" id="GO:0015940">
    <property type="term" value="P:pantothenate biosynthetic process"/>
    <property type="evidence" value="ECO:0007669"/>
    <property type="project" value="UniProtKB-UniRule"/>
</dbReference>